<evidence type="ECO:0000313" key="1">
    <source>
        <dbReference type="EMBL" id="AMO43671.1"/>
    </source>
</evidence>
<dbReference type="RefSeq" id="YP_009275065.1">
    <property type="nucleotide sequence ID" value="NC_030923.1"/>
</dbReference>
<organism evidence="1 2">
    <name type="scientific">Pseudomonas phage YMC11/06/C171_PPU_BP</name>
    <dbReference type="NCBI Taxonomy" id="1777063"/>
    <lineage>
        <taxon>Viruses</taxon>
        <taxon>Duplodnaviria</taxon>
        <taxon>Heunggongvirae</taxon>
        <taxon>Uroviricota</taxon>
        <taxon>Caudoviricetes</taxon>
        <taxon>Autographivirales</taxon>
        <taxon>Autoscriptoviridae</taxon>
        <taxon>Corkvirinae</taxon>
        <taxon>Kantovirus</taxon>
        <taxon>Kantovirus C171</taxon>
    </lineage>
</organism>
<dbReference type="KEGG" id="vg:28802022"/>
<evidence type="ECO:0000313" key="2">
    <source>
        <dbReference type="Proteomes" id="UP000201907"/>
    </source>
</evidence>
<dbReference type="GeneID" id="28802022"/>
<dbReference type="Proteomes" id="UP000201907">
    <property type="component" value="Segment"/>
</dbReference>
<protein>
    <submittedName>
        <fullName evidence="1">Putative capsid protein</fullName>
    </submittedName>
</protein>
<gene>
    <name evidence="1" type="ORF">C171_00470</name>
</gene>
<dbReference type="OrthoDB" id="10107at10239"/>
<keyword evidence="2" id="KW-1185">Reference proteome</keyword>
<proteinExistence type="predicted"/>
<reference evidence="1 2" key="1">
    <citation type="submission" date="2015-12" db="EMBL/GenBank/DDBJ databases">
        <title>Complete Genome Sequence of the Pseudomonas putida phage YMC11/06/C171_PPU_BP.</title>
        <authorList>
            <person name="Jeon J."/>
            <person name="Yong D."/>
            <person name="Lee K."/>
        </authorList>
    </citation>
    <scope>NUCLEOTIDE SEQUENCE [LARGE SCALE GENOMIC DNA]</scope>
</reference>
<dbReference type="EMBL" id="KU310944">
    <property type="protein sequence ID" value="AMO43671.1"/>
    <property type="molecule type" value="Genomic_DNA"/>
</dbReference>
<sequence>MANTAYTGNLTRPHWGGPNSDADIHLEVFDGALDTAFQYNAFFRANSTFISVNDRSNTARIDRLGTVTIKGRKSGEALDPTPVKNDKLVITVDTVTYARSPIDYQDDWTAPDFLPAIGQNHGTEHAKLFDQAHIIQLIKSRSWIAPAHLKPAFYDGFEKTAQLVTNDAAASSDAIVAAHLSGIETLINRDLGGSLNEFITLVTPRVFSLLLQNEKLVNVQYSDGNANYAQRRVAYLNGTRLVETARFPNAVITNHQLGAAFNVDSTDIQVEMIVYHPKMTLVTVEAKAHTSRVWDDELNFANVLDSYAMYTIGQRRPDTTFSVRLLPGA</sequence>
<name>A0A127KP01_9CAUD</name>
<accession>A0A127KP01</accession>